<organism evidence="2 3">
    <name type="scientific">Myroides phaeus</name>
    <dbReference type="NCBI Taxonomy" id="702745"/>
    <lineage>
        <taxon>Bacteria</taxon>
        <taxon>Pseudomonadati</taxon>
        <taxon>Bacteroidota</taxon>
        <taxon>Flavobacteriia</taxon>
        <taxon>Flavobacteriales</taxon>
        <taxon>Flavobacteriaceae</taxon>
        <taxon>Myroides</taxon>
    </lineage>
</organism>
<keyword evidence="3" id="KW-1185">Reference proteome</keyword>
<feature type="chain" id="PRO_5017229197" evidence="1">
    <location>
        <begin position="22"/>
        <end position="417"/>
    </location>
</feature>
<evidence type="ECO:0000256" key="1">
    <source>
        <dbReference type="SAM" id="SignalP"/>
    </source>
</evidence>
<proteinExistence type="predicted"/>
<accession>A0A1G8DLJ8</accession>
<dbReference type="Proteomes" id="UP000243588">
    <property type="component" value="Unassembled WGS sequence"/>
</dbReference>
<sequence length="417" mass="47004">MKINYNTLLVVLSLTPLGTMAQTVNKGQLYVKAGSLLSTHYTFENKAKADFKNNGTFMVHKHLTNEGSFDYMGITPEGKTILMGKTTQVIVGDSQTKFNDLVLDNATEKMAFDIQNNMIVAGKADFLNGIGKVDKNKGAVTFLDKAEAANPSDKSHLEGAVEKEGKSDFTFPIGDQGMYRPAGTSMVKSNTDIFSAEYIYKDKPFFDARTKKAGVIQLVDNMEYWIIKKRDNKHENAIVTLSYDKRTTPAELLLEADKNLRIVRWNEKDKMWVDEGGIVDEANQTVTTPIAVEDVGYFTLATVKTDWMLDGEVVIYNFVSVNGTGHNEFFRIDNLNKYPDNRVEIYNRWGVKVYETTNYNSNGNVFKGYSEGRVTMNKNEKLPSGTYYFVVTYEYPDKSTGASRRIKKTGYLHLESN</sequence>
<evidence type="ECO:0000313" key="3">
    <source>
        <dbReference type="Proteomes" id="UP000243588"/>
    </source>
</evidence>
<dbReference type="AlphaFoldDB" id="A0A1G8DLJ8"/>
<protein>
    <submittedName>
        <fullName evidence="2">Gliding motility-associated C-terminal domain-containing protein</fullName>
    </submittedName>
</protein>
<name>A0A1G8DLJ8_9FLAO</name>
<dbReference type="STRING" id="702745.SAMN05421818_10783"/>
<evidence type="ECO:0000313" key="2">
    <source>
        <dbReference type="EMBL" id="SDH58522.1"/>
    </source>
</evidence>
<dbReference type="EMBL" id="FNDQ01000007">
    <property type="protein sequence ID" value="SDH58522.1"/>
    <property type="molecule type" value="Genomic_DNA"/>
</dbReference>
<reference evidence="3" key="1">
    <citation type="submission" date="2016-10" db="EMBL/GenBank/DDBJ databases">
        <authorList>
            <person name="Varghese N."/>
            <person name="Submissions S."/>
        </authorList>
    </citation>
    <scope>NUCLEOTIDE SEQUENCE [LARGE SCALE GENOMIC DNA]</scope>
    <source>
        <strain evidence="3">DSM 23313</strain>
    </source>
</reference>
<keyword evidence="1" id="KW-0732">Signal</keyword>
<feature type="signal peptide" evidence="1">
    <location>
        <begin position="1"/>
        <end position="21"/>
    </location>
</feature>
<gene>
    <name evidence="2" type="ORF">SAMN05421818_10783</name>
</gene>
<dbReference type="Pfam" id="PF13585">
    <property type="entry name" value="CHU_C"/>
    <property type="match status" value="1"/>
</dbReference>